<evidence type="ECO:0000313" key="2">
    <source>
        <dbReference type="EMBL" id="KPK70971.1"/>
    </source>
</evidence>
<dbReference type="PANTHER" id="PTHR43667">
    <property type="entry name" value="CYCLOPROPANE-FATTY-ACYL-PHOSPHOLIPID SYNTHASE"/>
    <property type="match status" value="1"/>
</dbReference>
<comment type="caution">
    <text evidence="2">The sequence shown here is derived from an EMBL/GenBank/DDBJ whole genome shotgun (WGS) entry which is preliminary data.</text>
</comment>
<name>A0A0S8GFK9_UNCW3</name>
<accession>A0A0S8GFK9</accession>
<gene>
    <name evidence="2" type="ORF">AMJ87_08080</name>
</gene>
<dbReference type="PANTHER" id="PTHR43667:SF2">
    <property type="entry name" value="FATTY ACID C-METHYL TRANSFERASE"/>
    <property type="match status" value="1"/>
</dbReference>
<dbReference type="SUPFAM" id="SSF53335">
    <property type="entry name" value="S-adenosyl-L-methionine-dependent methyltransferases"/>
    <property type="match status" value="1"/>
</dbReference>
<dbReference type="AlphaFoldDB" id="A0A0S8GFK9"/>
<dbReference type="Gene3D" id="2.20.130.10">
    <property type="entry name" value="CAC2371-like domains"/>
    <property type="match status" value="1"/>
</dbReference>
<organism evidence="2 3">
    <name type="scientific">candidate division WOR_3 bacterium SM23_60</name>
    <dbReference type="NCBI Taxonomy" id="1703780"/>
    <lineage>
        <taxon>Bacteria</taxon>
        <taxon>Bacteria division WOR-3</taxon>
    </lineage>
</organism>
<dbReference type="Proteomes" id="UP000051096">
    <property type="component" value="Unassembled WGS sequence"/>
</dbReference>
<dbReference type="InterPro" id="IPR050723">
    <property type="entry name" value="CFA/CMAS"/>
</dbReference>
<reference evidence="2 3" key="1">
    <citation type="journal article" date="2015" name="Microbiome">
        <title>Genomic resolution of linkages in carbon, nitrogen, and sulfur cycling among widespread estuary sediment bacteria.</title>
        <authorList>
            <person name="Baker B.J."/>
            <person name="Lazar C.S."/>
            <person name="Teske A.P."/>
            <person name="Dick G.J."/>
        </authorList>
    </citation>
    <scope>NUCLEOTIDE SEQUENCE [LARGE SCALE GENOMIC DNA]</scope>
    <source>
        <strain evidence="2">SM23_60</strain>
    </source>
</reference>
<dbReference type="Pfam" id="PF13649">
    <property type="entry name" value="Methyltransf_25"/>
    <property type="match status" value="1"/>
</dbReference>
<evidence type="ECO:0000313" key="3">
    <source>
        <dbReference type="Proteomes" id="UP000051096"/>
    </source>
</evidence>
<dbReference type="CDD" id="cd02440">
    <property type="entry name" value="AdoMet_MTases"/>
    <property type="match status" value="1"/>
</dbReference>
<sequence length="256" mass="29471">MAEALFDPVARFYDYEQRQLDEDIPFYVDYATQCRGEVLEGACGTGRILIPMAKAGVTVTGFDISQGMLDVARKNIEKLDQSTRAKISLVHADLKDFTIEKTFSLIIIAFRSFQCLVTKEEQGTCLERVHKHLADGGLFILDLFAPRHDYLAERKRHVTLSPFFDEALGVEVARYADDEYDLAGQTLKEDRVYVWTDKRGNQQRYTWSFELGYLFRFEAQLLLEKYGFVVTDVFGDFKKAPYNYDSGEQIFVAQKK</sequence>
<dbReference type="InterPro" id="IPR029063">
    <property type="entry name" value="SAM-dependent_MTases_sf"/>
</dbReference>
<dbReference type="InterPro" id="IPR041698">
    <property type="entry name" value="Methyltransf_25"/>
</dbReference>
<dbReference type="Gene3D" id="3.40.50.150">
    <property type="entry name" value="Vaccinia Virus protein VP39"/>
    <property type="match status" value="1"/>
</dbReference>
<dbReference type="EMBL" id="LJUO01000076">
    <property type="protein sequence ID" value="KPK70971.1"/>
    <property type="molecule type" value="Genomic_DNA"/>
</dbReference>
<evidence type="ECO:0000259" key="1">
    <source>
        <dbReference type="Pfam" id="PF13649"/>
    </source>
</evidence>
<proteinExistence type="predicted"/>
<feature type="domain" description="Methyltransferase" evidence="1">
    <location>
        <begin position="38"/>
        <end position="137"/>
    </location>
</feature>
<protein>
    <recommendedName>
        <fullName evidence="1">Methyltransferase domain-containing protein</fullName>
    </recommendedName>
</protein>